<accession>A0A3N6LTF2</accession>
<dbReference type="OrthoDB" id="8127at2157"/>
<keyword evidence="1" id="KW-0175">Coiled coil</keyword>
<evidence type="ECO:0000256" key="2">
    <source>
        <dbReference type="SAM" id="MobiDB-lite"/>
    </source>
</evidence>
<feature type="coiled-coil region" evidence="1">
    <location>
        <begin position="300"/>
        <end position="327"/>
    </location>
</feature>
<evidence type="ECO:0000313" key="4">
    <source>
        <dbReference type="EMBL" id="RQG93323.1"/>
    </source>
</evidence>
<dbReference type="InterPro" id="IPR035965">
    <property type="entry name" value="PAS-like_dom_sf"/>
</dbReference>
<feature type="compositionally biased region" description="Basic and acidic residues" evidence="2">
    <location>
        <begin position="612"/>
        <end position="623"/>
    </location>
</feature>
<dbReference type="Gene3D" id="3.30.450.20">
    <property type="entry name" value="PAS domain"/>
    <property type="match status" value="1"/>
</dbReference>
<dbReference type="SUPFAM" id="SSF55785">
    <property type="entry name" value="PYP-like sensor domain (PAS domain)"/>
    <property type="match status" value="1"/>
</dbReference>
<gene>
    <name evidence="4" type="ORF">EA462_03095</name>
</gene>
<evidence type="ECO:0000256" key="1">
    <source>
        <dbReference type="SAM" id="Coils"/>
    </source>
</evidence>
<reference evidence="4 5" key="1">
    <citation type="submission" date="2018-10" db="EMBL/GenBank/DDBJ databases">
        <title>Natrarchaeobius chitinivorans gen. nov., sp. nov., and Natrarchaeobius haloalkaliphilus sp. nov., alkaliphilic, chitin-utilizing haloarchaea from hypersaline alkaline lakes.</title>
        <authorList>
            <person name="Sorokin D.Y."/>
            <person name="Elcheninov A.G."/>
            <person name="Kostrikina N.A."/>
            <person name="Bale N.J."/>
            <person name="Sinninghe Damste J.S."/>
            <person name="Khijniak T.V."/>
            <person name="Kublanov I.V."/>
            <person name="Toshchakov S.V."/>
        </authorList>
    </citation>
    <scope>NUCLEOTIDE SEQUENCE [LARGE SCALE GENOMIC DNA]</scope>
    <source>
        <strain evidence="4 5">AArcht-Sl</strain>
    </source>
</reference>
<dbReference type="AlphaFoldDB" id="A0A3N6LTF2"/>
<organism evidence="4 5">
    <name type="scientific">Natrarchaeobius halalkaliphilus</name>
    <dbReference type="NCBI Taxonomy" id="1679091"/>
    <lineage>
        <taxon>Archaea</taxon>
        <taxon>Methanobacteriati</taxon>
        <taxon>Methanobacteriota</taxon>
        <taxon>Stenosarchaea group</taxon>
        <taxon>Halobacteria</taxon>
        <taxon>Halobacteriales</taxon>
        <taxon>Natrialbaceae</taxon>
        <taxon>Natrarchaeobius</taxon>
    </lineage>
</organism>
<dbReference type="Gene3D" id="3.30.450.40">
    <property type="match status" value="1"/>
</dbReference>
<keyword evidence="5" id="KW-1185">Reference proteome</keyword>
<name>A0A3N6LTF2_9EURY</name>
<proteinExistence type="predicted"/>
<comment type="caution">
    <text evidence="4">The sequence shown here is derived from an EMBL/GenBank/DDBJ whole genome shotgun (WGS) entry which is preliminary data.</text>
</comment>
<evidence type="ECO:0000313" key="5">
    <source>
        <dbReference type="Proteomes" id="UP000273828"/>
    </source>
</evidence>
<feature type="domain" description="GAF" evidence="3">
    <location>
        <begin position="165"/>
        <end position="292"/>
    </location>
</feature>
<protein>
    <submittedName>
        <fullName evidence="4">Diguanylate cyclase</fullName>
    </submittedName>
</protein>
<evidence type="ECO:0000259" key="3">
    <source>
        <dbReference type="Pfam" id="PF13185"/>
    </source>
</evidence>
<feature type="region of interest" description="Disordered" evidence="2">
    <location>
        <begin position="602"/>
        <end position="628"/>
    </location>
</feature>
<dbReference type="Pfam" id="PF13185">
    <property type="entry name" value="GAF_2"/>
    <property type="match status" value="1"/>
</dbReference>
<dbReference type="EMBL" id="REFY01000001">
    <property type="protein sequence ID" value="RQG93323.1"/>
    <property type="molecule type" value="Genomic_DNA"/>
</dbReference>
<dbReference type="RefSeq" id="WP_124177090.1">
    <property type="nucleotide sequence ID" value="NZ_REFY01000001.1"/>
</dbReference>
<dbReference type="SUPFAM" id="SSF55781">
    <property type="entry name" value="GAF domain-like"/>
    <property type="match status" value="1"/>
</dbReference>
<sequence>MAHSTAKSRPLDILYVAGTDADARERADALERAVDDGSDRTVHPATSIDQIQEETADIDCVVFGESATEDGGVHLLDVVEAIGSTPIVSFATSRPGATEAQTSRVFDGYVRRDTEDAMVHLLDEITWLCSDAAGREAVGSNRTSLTQDKANVTALETAATIVTCRERDRLFERLVEGAVDVLEFESCWVATINFGNLVPRATATTIPDDELEAIPLDDPLSVAFRARQSIRLPDLEALEAVDAPFDHVRSLCSVPVGDVGVLYVASELPDAFDSADLEVLEALCDIASATLERNWIETGIGNERDRLERERDRLADERDRIAGERDALRSLVASVSEPTIRYELVDGEPIVTDVNGPLEATFGDDAEAVVGASVVEYAVPSGLTEEATKLRESIRAGTQRELACRRETVDGIRAFVVTVVPLETAADGDDANGLLVYEDVTESRRRKRTVAATRGRLETVSELIDGRVRTPLNTASGYLELAEKTGDAEHFEMVEGAHEQLADGLDVVTEIATGRSEAEPVTVQEMAQLAWVGVDTGDARLVTEGDLVFEANREQVRELLEYVLSATIEVERGDGEGTVTDDDDGDPVTVTVGTTDDGFYVAGNRPTPSDADGDRRTEPDSGRFGDANRSGIQLELVGRIADGHGWDVGVAEDDDGTAFAFRNVAAIDTN</sequence>
<dbReference type="Proteomes" id="UP000273828">
    <property type="component" value="Unassembled WGS sequence"/>
</dbReference>
<dbReference type="InterPro" id="IPR029016">
    <property type="entry name" value="GAF-like_dom_sf"/>
</dbReference>
<dbReference type="InterPro" id="IPR003018">
    <property type="entry name" value="GAF"/>
</dbReference>